<dbReference type="EMBL" id="LTEB01000030">
    <property type="protein sequence ID" value="KXU17694.1"/>
    <property type="molecule type" value="Genomic_DNA"/>
</dbReference>
<dbReference type="Proteomes" id="UP000070339">
    <property type="component" value="Unassembled WGS sequence"/>
</dbReference>
<evidence type="ECO:0000313" key="2">
    <source>
        <dbReference type="Proteomes" id="UP000070339"/>
    </source>
</evidence>
<organism evidence="1 2">
    <name type="scientific">Corynebacterium simulans</name>
    <dbReference type="NCBI Taxonomy" id="146827"/>
    <lineage>
        <taxon>Bacteria</taxon>
        <taxon>Bacillati</taxon>
        <taxon>Actinomycetota</taxon>
        <taxon>Actinomycetes</taxon>
        <taxon>Mycobacteriales</taxon>
        <taxon>Corynebacteriaceae</taxon>
        <taxon>Corynebacterium</taxon>
    </lineage>
</organism>
<dbReference type="SUPFAM" id="SSF56784">
    <property type="entry name" value="HAD-like"/>
    <property type="match status" value="1"/>
</dbReference>
<dbReference type="InterPro" id="IPR010033">
    <property type="entry name" value="HAD_SF_ppase_IIIC"/>
</dbReference>
<dbReference type="RefSeq" id="WP_061923885.1">
    <property type="nucleotide sequence ID" value="NZ_LTEB01000030.1"/>
</dbReference>
<dbReference type="Gene3D" id="3.40.50.1000">
    <property type="entry name" value="HAD superfamily/HAD-like"/>
    <property type="match status" value="1"/>
</dbReference>
<name>A0ABR5V807_9CORY</name>
<dbReference type="InterPro" id="IPR036412">
    <property type="entry name" value="HAD-like_sf"/>
</dbReference>
<dbReference type="NCBIfam" id="TIGR01681">
    <property type="entry name" value="HAD-SF-IIIC"/>
    <property type="match status" value="1"/>
</dbReference>
<sequence>MLKLIIWDLDDTLWNGTLAEGDEVTLIQSRVDVIKQLNAQGVVNSICSKNDFEKAKAKLEEFGIWNEFVFPEIAFEPKGAIVNRIVTDMQLRFPDVVFADDNVMNLEEVKHFCEGIQVQDSTRPEFDEFLKNAVEETKGGKSRVERYRILEQKRADRQDIGGSNEEFLKQSNIRVAFVRLADNLDHAHRIEELINRTNQLNFLKSRVPEGSMQEHVIASTENNTVSVFVWDNYGYYGLVGFGSFSRNRQLNHFTFSCRTMNMGIENALADQLKQLSGKAPLELPVEPVTPEWITVVPVDSEEAQDAIRRSSDEAPEDAAIRVMANCQSAAISHYMNLDEAVDYDNWPRTFMLSKLANFDEMVGKWRPVMVYGAFVDYISQYWRHDILPDPETFEAAARKFVEEAERQGSKVILLLPTENFTNIDEAVGRAPDQFKWKNDIWRKLAGESTNLRVIELCEVPGAEKTSDPRHFGREQLIDIAAKVNRTLEEL</sequence>
<comment type="caution">
    <text evidence="1">The sequence shown here is derived from an EMBL/GenBank/DDBJ whole genome shotgun (WGS) entry which is preliminary data.</text>
</comment>
<dbReference type="InterPro" id="IPR023214">
    <property type="entry name" value="HAD_sf"/>
</dbReference>
<proteinExistence type="predicted"/>
<protein>
    <submittedName>
        <fullName evidence="1">HAD phosphatase, family IIIC domain protein</fullName>
    </submittedName>
</protein>
<keyword evidence="2" id="KW-1185">Reference proteome</keyword>
<gene>
    <name evidence="1" type="ORF">WM41_1731</name>
</gene>
<reference evidence="1 2" key="1">
    <citation type="journal article" date="2016" name="Int. J. Syst. Evol. Microbiol.">
        <title>Resolving the Complexity of Human Skin Metagenomes Using Single-Molecule Sequencing.</title>
        <authorList>
            <consortium name="NISC Comparative Sequencing Program"/>
            <person name="Tsai Y.C."/>
            <person name="Conlan S."/>
            <person name="Deming C."/>
            <person name="Segre J.A."/>
            <person name="Kong H.H."/>
            <person name="Korlach J."/>
            <person name="Oh J."/>
        </authorList>
    </citation>
    <scope>NUCLEOTIDE SEQUENCE [LARGE SCALE GENOMIC DNA]</scope>
    <source>
        <strain evidence="1 2">1B08</strain>
    </source>
</reference>
<evidence type="ECO:0000313" key="1">
    <source>
        <dbReference type="EMBL" id="KXU17694.1"/>
    </source>
</evidence>
<accession>A0ABR5V807</accession>